<comment type="similarity">
    <text evidence="2">Belongs to the ribonuclease III family.</text>
</comment>
<dbReference type="GO" id="GO:0006397">
    <property type="term" value="P:mRNA processing"/>
    <property type="evidence" value="ECO:0007669"/>
    <property type="project" value="UniProtKB-UniRule"/>
</dbReference>
<evidence type="ECO:0000313" key="13">
    <source>
        <dbReference type="Proteomes" id="UP000316008"/>
    </source>
</evidence>
<dbReference type="CDD" id="cd00593">
    <property type="entry name" value="RIBOc"/>
    <property type="match status" value="1"/>
</dbReference>
<comment type="function">
    <text evidence="9">Digests double-stranded RNA. Involved in the processing of primary rRNA transcript to yield the immediate precursors to the large and small rRNAs (23S and 16S). Processes some mRNAs, and tRNAs when they are encoded in the rRNA operon. Processes pre-crRNA and tracrRNA of type II CRISPR loci if present in the organism.</text>
</comment>
<dbReference type="Pfam" id="PF00035">
    <property type="entry name" value="dsrm"/>
    <property type="match status" value="1"/>
</dbReference>
<keyword evidence="9" id="KW-0460">Magnesium</keyword>
<comment type="subunit">
    <text evidence="9">Homodimer.</text>
</comment>
<dbReference type="SMART" id="SM00358">
    <property type="entry name" value="DSRM"/>
    <property type="match status" value="1"/>
</dbReference>
<dbReference type="InterPro" id="IPR014720">
    <property type="entry name" value="dsRBD_dom"/>
</dbReference>
<dbReference type="Proteomes" id="UP000316008">
    <property type="component" value="Unassembled WGS sequence"/>
</dbReference>
<dbReference type="GO" id="GO:0003725">
    <property type="term" value="F:double-stranded RNA binding"/>
    <property type="evidence" value="ECO:0007669"/>
    <property type="project" value="TreeGrafter"/>
</dbReference>
<evidence type="ECO:0000256" key="1">
    <source>
        <dbReference type="ARBA" id="ARBA00000109"/>
    </source>
</evidence>
<dbReference type="NCBIfam" id="TIGR02191">
    <property type="entry name" value="RNaseIII"/>
    <property type="match status" value="1"/>
</dbReference>
<dbReference type="AlphaFoldDB" id="A0A556MZW9"/>
<dbReference type="EC" id="3.1.26.3" evidence="9"/>
<comment type="catalytic activity">
    <reaction evidence="1 9">
        <text>Endonucleolytic cleavage to 5'-phosphomonoester.</text>
        <dbReference type="EC" id="3.1.26.3"/>
    </reaction>
</comment>
<dbReference type="GO" id="GO:0005737">
    <property type="term" value="C:cytoplasm"/>
    <property type="evidence" value="ECO:0007669"/>
    <property type="project" value="UniProtKB-SubCell"/>
</dbReference>
<dbReference type="InterPro" id="IPR000999">
    <property type="entry name" value="RNase_III_dom"/>
</dbReference>
<keyword evidence="9" id="KW-0699">rRNA-binding</keyword>
<dbReference type="InterPro" id="IPR011907">
    <property type="entry name" value="RNase_III"/>
</dbReference>
<evidence type="ECO:0000256" key="7">
    <source>
        <dbReference type="ARBA" id="ARBA00022801"/>
    </source>
</evidence>
<feature type="binding site" evidence="9">
    <location>
        <position position="129"/>
    </location>
    <ligand>
        <name>Mg(2+)</name>
        <dbReference type="ChEBI" id="CHEBI:18420"/>
    </ligand>
</feature>
<evidence type="ECO:0000259" key="11">
    <source>
        <dbReference type="PROSITE" id="PS50142"/>
    </source>
</evidence>
<reference evidence="12 13" key="1">
    <citation type="submission" date="2019-07" db="EMBL/GenBank/DDBJ databases">
        <authorList>
            <person name="Huq M.A."/>
        </authorList>
    </citation>
    <scope>NUCLEOTIDE SEQUENCE [LARGE SCALE GENOMIC DNA]</scope>
    <source>
        <strain evidence="12 13">MAH-3</strain>
    </source>
</reference>
<dbReference type="Pfam" id="PF14622">
    <property type="entry name" value="Ribonucleas_3_3"/>
    <property type="match status" value="1"/>
</dbReference>
<feature type="binding site" evidence="9">
    <location>
        <position position="132"/>
    </location>
    <ligand>
        <name>Mg(2+)</name>
        <dbReference type="ChEBI" id="CHEBI:18420"/>
    </ligand>
</feature>
<dbReference type="PANTHER" id="PTHR11207:SF0">
    <property type="entry name" value="RIBONUCLEASE 3"/>
    <property type="match status" value="1"/>
</dbReference>
<comment type="cofactor">
    <cofactor evidence="9">
        <name>Mg(2+)</name>
        <dbReference type="ChEBI" id="CHEBI:18420"/>
    </cofactor>
</comment>
<dbReference type="InterPro" id="IPR036389">
    <property type="entry name" value="RNase_III_sf"/>
</dbReference>
<keyword evidence="7 9" id="KW-0378">Hydrolase</keyword>
<dbReference type="SUPFAM" id="SSF69065">
    <property type="entry name" value="RNase III domain-like"/>
    <property type="match status" value="1"/>
</dbReference>
<dbReference type="CDD" id="cd10845">
    <property type="entry name" value="DSRM_RNAse_III_family"/>
    <property type="match status" value="1"/>
</dbReference>
<evidence type="ECO:0000256" key="2">
    <source>
        <dbReference type="ARBA" id="ARBA00010183"/>
    </source>
</evidence>
<feature type="domain" description="DRBM" evidence="10">
    <location>
        <begin position="171"/>
        <end position="239"/>
    </location>
</feature>
<dbReference type="OrthoDB" id="9805026at2"/>
<dbReference type="HAMAP" id="MF_00104">
    <property type="entry name" value="RNase_III"/>
    <property type="match status" value="1"/>
</dbReference>
<feature type="active site" evidence="9">
    <location>
        <position position="64"/>
    </location>
</feature>
<evidence type="ECO:0000256" key="8">
    <source>
        <dbReference type="ARBA" id="ARBA00022884"/>
    </source>
</evidence>
<comment type="caution">
    <text evidence="12">The sequence shown here is derived from an EMBL/GenBank/DDBJ whole genome shotgun (WGS) entry which is preliminary data.</text>
</comment>
<proteinExistence type="inferred from homology"/>
<dbReference type="GO" id="GO:0004525">
    <property type="term" value="F:ribonuclease III activity"/>
    <property type="evidence" value="ECO:0007669"/>
    <property type="project" value="UniProtKB-UniRule"/>
</dbReference>
<evidence type="ECO:0000313" key="12">
    <source>
        <dbReference type="EMBL" id="TSJ45445.1"/>
    </source>
</evidence>
<dbReference type="GO" id="GO:0010468">
    <property type="term" value="P:regulation of gene expression"/>
    <property type="evidence" value="ECO:0007669"/>
    <property type="project" value="TreeGrafter"/>
</dbReference>
<evidence type="ECO:0000256" key="6">
    <source>
        <dbReference type="ARBA" id="ARBA00022759"/>
    </source>
</evidence>
<keyword evidence="6 9" id="KW-0255">Endonuclease</keyword>
<dbReference type="PROSITE" id="PS00517">
    <property type="entry name" value="RNASE_3_1"/>
    <property type="match status" value="1"/>
</dbReference>
<keyword evidence="9" id="KW-0963">Cytoplasm</keyword>
<dbReference type="Gene3D" id="3.30.160.20">
    <property type="match status" value="1"/>
</dbReference>
<feature type="active site" evidence="9">
    <location>
        <position position="132"/>
    </location>
</feature>
<protein>
    <recommendedName>
        <fullName evidence="9">Ribonuclease 3</fullName>
        <ecNumber evidence="9">3.1.26.3</ecNumber>
    </recommendedName>
    <alternativeName>
        <fullName evidence="9">Ribonuclease III</fullName>
        <shortName evidence="9">RNase III</shortName>
    </alternativeName>
</protein>
<gene>
    <name evidence="9 12" type="primary">rnc</name>
    <name evidence="12" type="ORF">FO442_06735</name>
</gene>
<evidence type="ECO:0000256" key="9">
    <source>
        <dbReference type="HAMAP-Rule" id="MF_00104"/>
    </source>
</evidence>
<organism evidence="12 13">
    <name type="scientific">Fluviicola chungangensis</name>
    <dbReference type="NCBI Taxonomy" id="2597671"/>
    <lineage>
        <taxon>Bacteria</taxon>
        <taxon>Pseudomonadati</taxon>
        <taxon>Bacteroidota</taxon>
        <taxon>Flavobacteriia</taxon>
        <taxon>Flavobacteriales</taxon>
        <taxon>Crocinitomicaceae</taxon>
        <taxon>Fluviicola</taxon>
    </lineage>
</organism>
<keyword evidence="9" id="KW-0819">tRNA processing</keyword>
<dbReference type="EMBL" id="VLPL01000003">
    <property type="protein sequence ID" value="TSJ45445.1"/>
    <property type="molecule type" value="Genomic_DNA"/>
</dbReference>
<dbReference type="GO" id="GO:0006364">
    <property type="term" value="P:rRNA processing"/>
    <property type="evidence" value="ECO:0007669"/>
    <property type="project" value="UniProtKB-UniRule"/>
</dbReference>
<comment type="subcellular location">
    <subcellularLocation>
        <location evidence="9">Cytoplasm</location>
    </subcellularLocation>
</comment>
<dbReference type="FunFam" id="1.10.1520.10:FF:000001">
    <property type="entry name" value="Ribonuclease 3"/>
    <property type="match status" value="1"/>
</dbReference>
<dbReference type="Gene3D" id="1.10.1520.10">
    <property type="entry name" value="Ribonuclease III domain"/>
    <property type="match status" value="1"/>
</dbReference>
<keyword evidence="8 9" id="KW-0694">RNA-binding</keyword>
<dbReference type="PROSITE" id="PS50142">
    <property type="entry name" value="RNASE_3_2"/>
    <property type="match status" value="1"/>
</dbReference>
<evidence type="ECO:0000256" key="3">
    <source>
        <dbReference type="ARBA" id="ARBA00022552"/>
    </source>
</evidence>
<dbReference type="GO" id="GO:0046872">
    <property type="term" value="F:metal ion binding"/>
    <property type="evidence" value="ECO:0007669"/>
    <property type="project" value="UniProtKB-KW"/>
</dbReference>
<evidence type="ECO:0000256" key="5">
    <source>
        <dbReference type="ARBA" id="ARBA00022722"/>
    </source>
</evidence>
<dbReference type="SUPFAM" id="SSF54768">
    <property type="entry name" value="dsRNA-binding domain-like"/>
    <property type="match status" value="1"/>
</dbReference>
<evidence type="ECO:0000259" key="10">
    <source>
        <dbReference type="PROSITE" id="PS50137"/>
    </source>
</evidence>
<name>A0A556MZW9_9FLAO</name>
<evidence type="ECO:0000256" key="4">
    <source>
        <dbReference type="ARBA" id="ARBA00022664"/>
    </source>
</evidence>
<keyword evidence="9" id="KW-0479">Metal-binding</keyword>
<dbReference type="PROSITE" id="PS50137">
    <property type="entry name" value="DS_RBD"/>
    <property type="match status" value="1"/>
</dbReference>
<dbReference type="PANTHER" id="PTHR11207">
    <property type="entry name" value="RIBONUCLEASE III"/>
    <property type="match status" value="1"/>
</dbReference>
<keyword evidence="5 9" id="KW-0540">Nuclease</keyword>
<feature type="domain" description="RNase III" evidence="11">
    <location>
        <begin position="20"/>
        <end position="143"/>
    </location>
</feature>
<feature type="binding site" evidence="9">
    <location>
        <position position="60"/>
    </location>
    <ligand>
        <name>Mg(2+)</name>
        <dbReference type="ChEBI" id="CHEBI:18420"/>
    </ligand>
</feature>
<keyword evidence="3 9" id="KW-0698">rRNA processing</keyword>
<keyword evidence="4 9" id="KW-0507">mRNA processing</keyword>
<dbReference type="GO" id="GO:0008033">
    <property type="term" value="P:tRNA processing"/>
    <property type="evidence" value="ECO:0007669"/>
    <property type="project" value="UniProtKB-KW"/>
</dbReference>
<dbReference type="SMART" id="SM00535">
    <property type="entry name" value="RIBOc"/>
    <property type="match status" value="1"/>
</dbReference>
<sequence>MRLRLPFFKQNRSSEDVAFIRFFVNRFGYRPKNIDLFYQAVTHRSIAFHGQKDFSNERLEFLGDAILDSIIAEFLFQRFPEEDEGYLTKVKSKVVSRKTLSEIGEELELRSILRYNKGRSINLSSLEGNAFEAIIGAIYLDSSYEVTKKIIYNHIFRKYVDLNKILEEEIDFKSKLFIWSQKRRLSLEFVVLREENNHGTWFYEVIVQVNGTNYGKGTGNSKKLAEQAAAKETLILMGEI</sequence>
<dbReference type="GO" id="GO:0019843">
    <property type="term" value="F:rRNA binding"/>
    <property type="evidence" value="ECO:0007669"/>
    <property type="project" value="UniProtKB-KW"/>
</dbReference>
<accession>A0A556MZW9</accession>
<dbReference type="RefSeq" id="WP_144332401.1">
    <property type="nucleotide sequence ID" value="NZ_VLPL01000003.1"/>
</dbReference>
<keyword evidence="13" id="KW-1185">Reference proteome</keyword>